<organism evidence="1 2">
    <name type="scientific">Hypoxylon rubiginosum</name>
    <dbReference type="NCBI Taxonomy" id="110542"/>
    <lineage>
        <taxon>Eukaryota</taxon>
        <taxon>Fungi</taxon>
        <taxon>Dikarya</taxon>
        <taxon>Ascomycota</taxon>
        <taxon>Pezizomycotina</taxon>
        <taxon>Sordariomycetes</taxon>
        <taxon>Xylariomycetidae</taxon>
        <taxon>Xylariales</taxon>
        <taxon>Hypoxylaceae</taxon>
        <taxon>Hypoxylon</taxon>
    </lineage>
</organism>
<dbReference type="EMBL" id="MU394292">
    <property type="protein sequence ID" value="KAI6090238.1"/>
    <property type="molecule type" value="Genomic_DNA"/>
</dbReference>
<accession>A0ACC0DBV5</accession>
<keyword evidence="2" id="KW-1185">Reference proteome</keyword>
<name>A0ACC0DBV5_9PEZI</name>
<proteinExistence type="predicted"/>
<protein>
    <submittedName>
        <fullName evidence="1">Subtilisin-like protein</fullName>
    </submittedName>
</protein>
<reference evidence="1 2" key="1">
    <citation type="journal article" date="2022" name="New Phytol.">
        <title>Ecological generalism drives hyperdiversity of secondary metabolite gene clusters in xylarialean endophytes.</title>
        <authorList>
            <person name="Franco M.E.E."/>
            <person name="Wisecaver J.H."/>
            <person name="Arnold A.E."/>
            <person name="Ju Y.M."/>
            <person name="Slot J.C."/>
            <person name="Ahrendt S."/>
            <person name="Moore L.P."/>
            <person name="Eastman K.E."/>
            <person name="Scott K."/>
            <person name="Konkel Z."/>
            <person name="Mondo S.J."/>
            <person name="Kuo A."/>
            <person name="Hayes R.D."/>
            <person name="Haridas S."/>
            <person name="Andreopoulos B."/>
            <person name="Riley R."/>
            <person name="LaButti K."/>
            <person name="Pangilinan J."/>
            <person name="Lipzen A."/>
            <person name="Amirebrahimi M."/>
            <person name="Yan J."/>
            <person name="Adam C."/>
            <person name="Keymanesh K."/>
            <person name="Ng V."/>
            <person name="Louie K."/>
            <person name="Northen T."/>
            <person name="Drula E."/>
            <person name="Henrissat B."/>
            <person name="Hsieh H.M."/>
            <person name="Youens-Clark K."/>
            <person name="Lutzoni F."/>
            <person name="Miadlikowska J."/>
            <person name="Eastwood D.C."/>
            <person name="Hamelin R.C."/>
            <person name="Grigoriev I.V."/>
            <person name="U'Ren J.M."/>
        </authorList>
    </citation>
    <scope>NUCLEOTIDE SEQUENCE [LARGE SCALE GENOMIC DNA]</scope>
    <source>
        <strain evidence="1 2">ER1909</strain>
    </source>
</reference>
<dbReference type="Proteomes" id="UP001497680">
    <property type="component" value="Unassembled WGS sequence"/>
</dbReference>
<gene>
    <name evidence="1" type="ORF">F4821DRAFT_256388</name>
</gene>
<evidence type="ECO:0000313" key="2">
    <source>
        <dbReference type="Proteomes" id="UP001497680"/>
    </source>
</evidence>
<sequence>MKIFNLILVALAPLALAKATLMDTDMANGIVDNYIVVMKSTDQKILQAHYQQMNAIAQQNKEKGGIKRTYGMSGFNGYHIECDDSTLDTIRNDPNVDYVVQDSRIITEAPISSEAAPRSDAAAEPWGLGRISHRESGFKSYIKETAAKGAMQTYAYIVDSGILVTHQEFGGRAIFGHNFVDGSPDTDENGHGTHVAGIVGGNTVGVDDSTQLIAVKITGVNGTGAMSTGIAGIVWAVNDALMRGVEMRSVINKSTGGNRNQAQNDAVKSAVEAGVTVVVAAGNQGENACNHSPGSAAEAITVSATDKCDKRLESSNYGTCVDIHAPGDNIYSAWKDSDSSYHTTGGTSMAAPHVASLVTYLMSRELISGPEAIANRLDVLGTRSKVQELSGDPDVIAFNGNSAELLYDPHSEGDECETLEDI</sequence>
<comment type="caution">
    <text evidence="1">The sequence shown here is derived from an EMBL/GenBank/DDBJ whole genome shotgun (WGS) entry which is preliminary data.</text>
</comment>
<evidence type="ECO:0000313" key="1">
    <source>
        <dbReference type="EMBL" id="KAI6090238.1"/>
    </source>
</evidence>